<dbReference type="EMBL" id="JTAI01000013">
    <property type="protein sequence ID" value="PPS96862.1"/>
    <property type="molecule type" value="Genomic_DNA"/>
</dbReference>
<dbReference type="Pfam" id="PF13847">
    <property type="entry name" value="Methyltransf_31"/>
    <property type="match status" value="1"/>
</dbReference>
<dbReference type="VEuPathDB" id="CryptoDB:CHUDEA5_4330"/>
<dbReference type="EC" id="2.1.1.-" evidence="5"/>
<evidence type="ECO:0000313" key="9">
    <source>
        <dbReference type="Proteomes" id="UP001429100"/>
    </source>
</evidence>
<dbReference type="PANTHER" id="PTHR12843:SF5">
    <property type="entry name" value="EEF1A LYSINE METHYLTRANSFERASE 2"/>
    <property type="match status" value="1"/>
</dbReference>
<dbReference type="GO" id="GO:0005737">
    <property type="term" value="C:cytoplasm"/>
    <property type="evidence" value="ECO:0007669"/>
    <property type="project" value="UniProtKB-SubCell"/>
</dbReference>
<dbReference type="GO" id="GO:0032259">
    <property type="term" value="P:methylation"/>
    <property type="evidence" value="ECO:0007669"/>
    <property type="project" value="UniProtKB-KW"/>
</dbReference>
<dbReference type="InterPro" id="IPR029063">
    <property type="entry name" value="SAM-dependent_MTases_sf"/>
</dbReference>
<keyword evidence="3 5" id="KW-0808">Transferase</keyword>
<dbReference type="VEuPathDB" id="CryptoDB:Chro.50409"/>
<evidence type="ECO:0000313" key="8">
    <source>
        <dbReference type="EMBL" id="PPS96862.1"/>
    </source>
</evidence>
<comment type="function">
    <text evidence="5">S-adenosyl-L-methionine-dependent protein-lysine N-methyltransferase that methylates elongation factor 1-alpha.</text>
</comment>
<protein>
    <recommendedName>
        <fullName evidence="5">Protein-lysine N-methyltransferase CHUDEA5_4330</fullName>
        <ecNumber evidence="5">2.1.1.-</ecNumber>
    </recommendedName>
</protein>
<dbReference type="VEuPathDB" id="CryptoDB:GY17_00001512"/>
<dbReference type="PANTHER" id="PTHR12843">
    <property type="entry name" value="PROTEIN-LYSINE N-METHYLTRANSFERASE METTL10"/>
    <property type="match status" value="1"/>
</dbReference>
<dbReference type="GO" id="GO:0016279">
    <property type="term" value="F:protein-lysine N-methyltransferase activity"/>
    <property type="evidence" value="ECO:0007669"/>
    <property type="project" value="UniProtKB-UniRule"/>
</dbReference>
<feature type="domain" description="Methyltransferase" evidence="6">
    <location>
        <begin position="60"/>
        <end position="191"/>
    </location>
</feature>
<evidence type="ECO:0000256" key="2">
    <source>
        <dbReference type="ARBA" id="ARBA00022603"/>
    </source>
</evidence>
<proteinExistence type="inferred from homology"/>
<dbReference type="InterPro" id="IPR025714">
    <property type="entry name" value="Methyltranfer_dom"/>
</dbReference>
<comment type="subcellular location">
    <subcellularLocation>
        <location evidence="5">Cytoplasm</location>
    </subcellularLocation>
</comment>
<evidence type="ECO:0000256" key="4">
    <source>
        <dbReference type="ARBA" id="ARBA00022691"/>
    </source>
</evidence>
<evidence type="ECO:0000259" key="6">
    <source>
        <dbReference type="Pfam" id="PF13847"/>
    </source>
</evidence>
<dbReference type="InterPro" id="IPR026635">
    <property type="entry name" value="Efm4/METTL10"/>
</dbReference>
<organism evidence="7">
    <name type="scientific">Cryptosporidium hominis</name>
    <dbReference type="NCBI Taxonomy" id="237895"/>
    <lineage>
        <taxon>Eukaryota</taxon>
        <taxon>Sar</taxon>
        <taxon>Alveolata</taxon>
        <taxon>Apicomplexa</taxon>
        <taxon>Conoidasida</taxon>
        <taxon>Coccidia</taxon>
        <taxon>Eucoccidiorida</taxon>
        <taxon>Eimeriorina</taxon>
        <taxon>Cryptosporidiidae</taxon>
        <taxon>Cryptosporidium</taxon>
    </lineage>
</organism>
<evidence type="ECO:0000256" key="5">
    <source>
        <dbReference type="HAMAP-Rule" id="MF_03188"/>
    </source>
</evidence>
<comment type="similarity">
    <text evidence="5">Belongs to the class I-like SAM-binding methyltransferase superfamily. EFM4 family.</text>
</comment>
<dbReference type="EMBL" id="LN877951">
    <property type="protein sequence ID" value="CUV06309.1"/>
    <property type="molecule type" value="Genomic_DNA"/>
</dbReference>
<reference evidence="8 9" key="1">
    <citation type="submission" date="2014-11" db="EMBL/GenBank/DDBJ databases">
        <title>Comparative genomic analysis of Cryptosporidium hominis reveals occurrence of genetic recombination in virulent subtypes.</title>
        <authorList>
            <person name="Guo Y."/>
            <person name="Tang K."/>
            <person name="Frace M."/>
            <person name="Li N."/>
            <person name="Roellig D.M."/>
            <person name="Sammons S."/>
            <person name="Knipe K."/>
            <person name="Rowe L."/>
            <person name="Feng Y."/>
            <person name="Xiao L."/>
        </authorList>
    </citation>
    <scope>NUCLEOTIDE SEQUENCE [LARGE SCALE GENOMIC DNA]</scope>
    <source>
        <strain evidence="8">30976</strain>
    </source>
</reference>
<dbReference type="Proteomes" id="UP001429100">
    <property type="component" value="Unassembled WGS sequence"/>
</dbReference>
<reference evidence="7" key="2">
    <citation type="submission" date="2015-08" db="EMBL/GenBank/DDBJ databases">
        <authorList>
            <person name="Babu N.S."/>
            <person name="Beckwith C.J."/>
            <person name="Beseler K.G."/>
            <person name="Brison A."/>
            <person name="Carone J.V."/>
            <person name="Caskin T.P."/>
            <person name="Diamond M."/>
            <person name="Durham M.E."/>
            <person name="Foxe J.M."/>
            <person name="Go M."/>
            <person name="Henderson B.A."/>
            <person name="Jones I.B."/>
            <person name="McGettigan J.A."/>
            <person name="Micheletti S.J."/>
            <person name="Nasrallah M.E."/>
            <person name="Ortiz D."/>
            <person name="Piller C.R."/>
            <person name="Privatt S.R."/>
            <person name="Schneider S.L."/>
            <person name="Sharp S."/>
            <person name="Smith T.C."/>
            <person name="Stanton J.D."/>
            <person name="Ullery H.E."/>
            <person name="Wilson R.J."/>
            <person name="Serrano M.G."/>
            <person name="Buck G."/>
            <person name="Lee V."/>
            <person name="Wang Y."/>
            <person name="Carvalho R."/>
            <person name="Voegtly L."/>
            <person name="Shi R."/>
            <person name="Duckworth R."/>
            <person name="Johnson A."/>
            <person name="Loviza R."/>
            <person name="Walstead R."/>
            <person name="Shah Z."/>
            <person name="Kiflezghi M."/>
            <person name="Wade K."/>
            <person name="Ball S.L."/>
            <person name="Bradley K.W."/>
            <person name="Asai D.J."/>
            <person name="Bowman C.A."/>
            <person name="Russell D.A."/>
            <person name="Pope W.H."/>
            <person name="Jacobs-Sera D."/>
            <person name="Hendrix R.W."/>
            <person name="Hatfull G.F."/>
        </authorList>
    </citation>
    <scope>NUCLEOTIDE SEQUENCE [LARGE SCALE GENOMIC DNA]</scope>
</reference>
<keyword evidence="2 5" id="KW-0489">Methyltransferase</keyword>
<gene>
    <name evidence="7" type="ORF">CHUDEA5_4330</name>
    <name evidence="8" type="ORF">GY17_00001512</name>
</gene>
<keyword evidence="9" id="KW-1185">Reference proteome</keyword>
<dbReference type="VEuPathDB" id="CryptoDB:ChTU502y2012_374g0130"/>
<dbReference type="Gene3D" id="3.40.50.150">
    <property type="entry name" value="Vaccinia Virus protein VP39"/>
    <property type="match status" value="1"/>
</dbReference>
<dbReference type="Proteomes" id="UP000199752">
    <property type="component" value="Chromosome 5"/>
</dbReference>
<name>A0A0S4THT4_CRYHO</name>
<dbReference type="SUPFAM" id="SSF53335">
    <property type="entry name" value="S-adenosyl-L-methionine-dependent methyltransferases"/>
    <property type="match status" value="1"/>
</dbReference>
<keyword evidence="4 5" id="KW-0949">S-adenosyl-L-methionine</keyword>
<dbReference type="CDD" id="cd02440">
    <property type="entry name" value="AdoMet_MTases"/>
    <property type="match status" value="1"/>
</dbReference>
<keyword evidence="1 5" id="KW-0963">Cytoplasm</keyword>
<dbReference type="AlphaFoldDB" id="A0A0S4THT4"/>
<dbReference type="HAMAP" id="MF_03188">
    <property type="entry name" value="Methyltr_EFM4"/>
    <property type="match status" value="1"/>
</dbReference>
<evidence type="ECO:0000313" key="7">
    <source>
        <dbReference type="EMBL" id="CUV06309.1"/>
    </source>
</evidence>
<evidence type="ECO:0000256" key="3">
    <source>
        <dbReference type="ARBA" id="ARBA00022679"/>
    </source>
</evidence>
<reference evidence="8 9" key="3">
    <citation type="submission" date="2017-10" db="EMBL/GenBank/DDBJ databases">
        <title>Consistent, comparative and evidence-based genome annotation and re-annotation for the closely-related species, Cryptosporidium parvum, C. hominis and C. tyzzeri.</title>
        <authorList>
            <person name="Baptista R.P."/>
            <person name="Li Y."/>
            <person name="Sateriale A."/>
            <person name="Striepen B."/>
            <person name="Kissinger J.C."/>
        </authorList>
    </citation>
    <scope>NUCLEOTIDE SEQUENCE [LARGE SCALE GENOMIC DNA]</scope>
    <source>
        <strain evidence="8">30976</strain>
    </source>
</reference>
<sequence>MESDSTYKSKLINKNYWEEFYENELDSYNDVGYRGEEWFEDYIDAIVDWVMETGCEVQSGRILDIGCGNGLFLIDLIRNINFSSAVGIDYIPSAIELAKKIVQEEELSDKISLYPVDLVSGKDVSKNNDNEQILELGKFEVVVDKGTYDIFVMKDEKHIYKDSVSRYLKNGSILFISSCNSTPEELCSVFDDQTNFEKLSELPHKSYSYNGIEGQVLASVAFKYIKN</sequence>
<evidence type="ECO:0000256" key="1">
    <source>
        <dbReference type="ARBA" id="ARBA00022490"/>
    </source>
</evidence>
<dbReference type="OrthoDB" id="540004at2759"/>
<accession>A0A0S4THT4</accession>